<organism evidence="1 2">
    <name type="scientific">Methylobacterium aquaticum</name>
    <dbReference type="NCBI Taxonomy" id="270351"/>
    <lineage>
        <taxon>Bacteria</taxon>
        <taxon>Pseudomonadati</taxon>
        <taxon>Pseudomonadota</taxon>
        <taxon>Alphaproteobacteria</taxon>
        <taxon>Hyphomicrobiales</taxon>
        <taxon>Methylobacteriaceae</taxon>
        <taxon>Methylobacterium</taxon>
    </lineage>
</organism>
<evidence type="ECO:0000313" key="1">
    <source>
        <dbReference type="EMBL" id="BAQ46507.1"/>
    </source>
</evidence>
<accession>A0A0C6FHH8</accession>
<protein>
    <submittedName>
        <fullName evidence="1">Uncharacterized protein</fullName>
    </submittedName>
</protein>
<evidence type="ECO:0000313" key="2">
    <source>
        <dbReference type="Proteomes" id="UP000061432"/>
    </source>
</evidence>
<reference evidence="2" key="2">
    <citation type="submission" date="2015-01" db="EMBL/GenBank/DDBJ databases">
        <title>Complete genome sequence of Methylobacterium aquaticum strain 22A.</title>
        <authorList>
            <person name="Tani A."/>
            <person name="Ogura Y."/>
            <person name="Hayashi T."/>
        </authorList>
    </citation>
    <scope>NUCLEOTIDE SEQUENCE [LARGE SCALE GENOMIC DNA]</scope>
    <source>
        <strain evidence="2">MA-22A</strain>
    </source>
</reference>
<dbReference type="EMBL" id="AP014704">
    <property type="protein sequence ID" value="BAQ46507.1"/>
    <property type="molecule type" value="Genomic_DNA"/>
</dbReference>
<sequence length="66" mass="6785">MPLTHWAMTSSGPETMNIGEAITGRARAWRRLSGRDIGGVAPGELVGEVSLGSGIAPGPGRGQREA</sequence>
<proteinExistence type="predicted"/>
<gene>
    <name evidence="1" type="ORF">Maq22A_c16905</name>
</gene>
<dbReference type="AlphaFoldDB" id="A0A0C6FHH8"/>
<dbReference type="Proteomes" id="UP000061432">
    <property type="component" value="Chromosome"/>
</dbReference>
<name>A0A0C6FHH8_9HYPH</name>
<reference evidence="1 2" key="1">
    <citation type="journal article" date="2015" name="Genome Announc.">
        <title>Complete Genome Sequence of Methylobacterium aquaticum Strain 22A, Isolated from Racomitrium japonicum Moss.</title>
        <authorList>
            <person name="Tani A."/>
            <person name="Ogura Y."/>
            <person name="Hayashi T."/>
            <person name="Kimbara K."/>
        </authorList>
    </citation>
    <scope>NUCLEOTIDE SEQUENCE [LARGE SCALE GENOMIC DNA]</scope>
    <source>
        <strain evidence="1 2">MA-22A</strain>
    </source>
</reference>
<dbReference type="KEGG" id="maqu:Maq22A_c16905"/>